<dbReference type="Gene3D" id="3.30.428.10">
    <property type="entry name" value="HIT-like"/>
    <property type="match status" value="1"/>
</dbReference>
<dbReference type="SUPFAM" id="SSF54197">
    <property type="entry name" value="HIT-like"/>
    <property type="match status" value="1"/>
</dbReference>
<evidence type="ECO:0000256" key="2">
    <source>
        <dbReference type="PIRSR" id="PIRSR601310-3"/>
    </source>
</evidence>
<evidence type="ECO:0000259" key="5">
    <source>
        <dbReference type="PROSITE" id="PS51084"/>
    </source>
</evidence>
<dbReference type="Proteomes" id="UP000053599">
    <property type="component" value="Unassembled WGS sequence"/>
</dbReference>
<dbReference type="InterPro" id="IPR019808">
    <property type="entry name" value="Histidine_triad_CS"/>
</dbReference>
<feature type="active site" description="Tele-AMP-histidine intermediate" evidence="1">
    <location>
        <position position="144"/>
    </location>
</feature>
<evidence type="ECO:0000256" key="1">
    <source>
        <dbReference type="PIRSR" id="PIRSR601310-1"/>
    </source>
</evidence>
<evidence type="ECO:0000313" key="7">
    <source>
        <dbReference type="Proteomes" id="UP000053599"/>
    </source>
</evidence>
<feature type="region of interest" description="Disordered" evidence="4">
    <location>
        <begin position="213"/>
        <end position="235"/>
    </location>
</feature>
<dbReference type="AlphaFoldDB" id="A0A0D1WXZ6"/>
<organism evidence="6 7">
    <name type="scientific">Exophiala sideris</name>
    <dbReference type="NCBI Taxonomy" id="1016849"/>
    <lineage>
        <taxon>Eukaryota</taxon>
        <taxon>Fungi</taxon>
        <taxon>Dikarya</taxon>
        <taxon>Ascomycota</taxon>
        <taxon>Pezizomycotina</taxon>
        <taxon>Eurotiomycetes</taxon>
        <taxon>Chaetothyriomycetidae</taxon>
        <taxon>Chaetothyriales</taxon>
        <taxon>Herpotrichiellaceae</taxon>
        <taxon>Exophiala</taxon>
    </lineage>
</organism>
<sequence>MSDHPVLVPETPTHSAQDFSPDCPFCIIAQTYKPISPLQAEHNPDLEPEKLDPPSFVLFSNEHVVAFLDIMPLTRGHVLVAPRRHRVKVGHLNPDESAEIGRVLPLLARSVSRAVMPDIPHDEVDYNIVQNNGPGAAQVVPHVHFHIVPRPPINYTQPRSSTSTSKRKQYPPNAQPTGYKRTMTLFGRGMRSDLDYDEAAALVEDMRRCIREDWSSTSGEDAAGNAASKRGAWKV</sequence>
<feature type="region of interest" description="Disordered" evidence="4">
    <location>
        <begin position="150"/>
        <end position="180"/>
    </location>
</feature>
<dbReference type="InterPro" id="IPR001310">
    <property type="entry name" value="Histidine_triad_HIT"/>
</dbReference>
<evidence type="ECO:0000256" key="3">
    <source>
        <dbReference type="PROSITE-ProRule" id="PRU00464"/>
    </source>
</evidence>
<name>A0A0D1WXZ6_9EURO</name>
<dbReference type="PRINTS" id="PR00332">
    <property type="entry name" value="HISTRIAD"/>
</dbReference>
<dbReference type="PROSITE" id="PS51084">
    <property type="entry name" value="HIT_2"/>
    <property type="match status" value="1"/>
</dbReference>
<dbReference type="Pfam" id="PF01230">
    <property type="entry name" value="HIT"/>
    <property type="match status" value="1"/>
</dbReference>
<feature type="domain" description="HIT" evidence="5">
    <location>
        <begin position="44"/>
        <end position="157"/>
    </location>
</feature>
<dbReference type="InterPro" id="IPR036265">
    <property type="entry name" value="HIT-like_sf"/>
</dbReference>
<dbReference type="PANTHER" id="PTHR46648">
    <property type="entry name" value="HIT FAMILY PROTEIN 1"/>
    <property type="match status" value="1"/>
</dbReference>
<dbReference type="HOGENOM" id="CLU_056776_0_1_1"/>
<proteinExistence type="predicted"/>
<dbReference type="PROSITE" id="PS00892">
    <property type="entry name" value="HIT_1"/>
    <property type="match status" value="1"/>
</dbReference>
<feature type="short sequence motif" description="Histidine triad motif" evidence="2 3">
    <location>
        <begin position="142"/>
        <end position="146"/>
    </location>
</feature>
<protein>
    <recommendedName>
        <fullName evidence="5">HIT domain-containing protein</fullName>
    </recommendedName>
</protein>
<feature type="compositionally biased region" description="Polar residues" evidence="4">
    <location>
        <begin position="154"/>
        <end position="164"/>
    </location>
</feature>
<gene>
    <name evidence="6" type="ORF">PV11_07536</name>
</gene>
<evidence type="ECO:0000313" key="6">
    <source>
        <dbReference type="EMBL" id="KIV80001.1"/>
    </source>
</evidence>
<dbReference type="InterPro" id="IPR011146">
    <property type="entry name" value="HIT-like"/>
</dbReference>
<dbReference type="EMBL" id="KN846953">
    <property type="protein sequence ID" value="KIV80001.1"/>
    <property type="molecule type" value="Genomic_DNA"/>
</dbReference>
<accession>A0A0D1WXZ6</accession>
<dbReference type="STRING" id="1016849.A0A0D1WXZ6"/>
<evidence type="ECO:0000256" key="4">
    <source>
        <dbReference type="SAM" id="MobiDB-lite"/>
    </source>
</evidence>
<dbReference type="GO" id="GO:0003824">
    <property type="term" value="F:catalytic activity"/>
    <property type="evidence" value="ECO:0007669"/>
    <property type="project" value="InterPro"/>
</dbReference>
<dbReference type="PANTHER" id="PTHR46648:SF2">
    <property type="entry name" value="HIT DOMAIN-CONTAINING PROTEIN"/>
    <property type="match status" value="1"/>
</dbReference>
<dbReference type="OrthoDB" id="1915375at2759"/>
<reference evidence="6 7" key="1">
    <citation type="submission" date="2015-01" db="EMBL/GenBank/DDBJ databases">
        <title>The Genome Sequence of Exophiala sideris CBS121828.</title>
        <authorList>
            <consortium name="The Broad Institute Genomics Platform"/>
            <person name="Cuomo C."/>
            <person name="de Hoog S."/>
            <person name="Gorbushina A."/>
            <person name="Stielow B."/>
            <person name="Teixiera M."/>
            <person name="Abouelleil A."/>
            <person name="Chapman S.B."/>
            <person name="Priest M."/>
            <person name="Young S.K."/>
            <person name="Wortman J."/>
            <person name="Nusbaum C."/>
            <person name="Birren B."/>
        </authorList>
    </citation>
    <scope>NUCLEOTIDE SEQUENCE [LARGE SCALE GENOMIC DNA]</scope>
    <source>
        <strain evidence="6 7">CBS 121828</strain>
    </source>
</reference>
<dbReference type="GO" id="GO:0009117">
    <property type="term" value="P:nucleotide metabolic process"/>
    <property type="evidence" value="ECO:0007669"/>
    <property type="project" value="TreeGrafter"/>
</dbReference>